<protein>
    <recommendedName>
        <fullName evidence="1">DNA binding HTH domain-containing protein</fullName>
    </recommendedName>
</protein>
<dbReference type="Gene3D" id="1.10.10.60">
    <property type="entry name" value="Homeodomain-like"/>
    <property type="match status" value="1"/>
</dbReference>
<dbReference type="InterPro" id="IPR009057">
    <property type="entry name" value="Homeodomain-like_sf"/>
</dbReference>
<name>A0A0F9F790_9ZZZZ</name>
<proteinExistence type="predicted"/>
<dbReference type="EMBL" id="LAZR01031647">
    <property type="protein sequence ID" value="KKL53130.1"/>
    <property type="molecule type" value="Genomic_DNA"/>
</dbReference>
<dbReference type="AlphaFoldDB" id="A0A0F9F790"/>
<dbReference type="Pfam" id="PF02954">
    <property type="entry name" value="HTH_8"/>
    <property type="match status" value="1"/>
</dbReference>
<reference evidence="2" key="1">
    <citation type="journal article" date="2015" name="Nature">
        <title>Complex archaea that bridge the gap between prokaryotes and eukaryotes.</title>
        <authorList>
            <person name="Spang A."/>
            <person name="Saw J.H."/>
            <person name="Jorgensen S.L."/>
            <person name="Zaremba-Niedzwiedzka K."/>
            <person name="Martijn J."/>
            <person name="Lind A.E."/>
            <person name="van Eijk R."/>
            <person name="Schleper C."/>
            <person name="Guy L."/>
            <person name="Ettema T.J."/>
        </authorList>
    </citation>
    <scope>NUCLEOTIDE SEQUENCE</scope>
</reference>
<dbReference type="GO" id="GO:0043565">
    <property type="term" value="F:sequence-specific DNA binding"/>
    <property type="evidence" value="ECO:0007669"/>
    <property type="project" value="InterPro"/>
</dbReference>
<evidence type="ECO:0000259" key="1">
    <source>
        <dbReference type="Pfam" id="PF02954"/>
    </source>
</evidence>
<organism evidence="2">
    <name type="scientific">marine sediment metagenome</name>
    <dbReference type="NCBI Taxonomy" id="412755"/>
    <lineage>
        <taxon>unclassified sequences</taxon>
        <taxon>metagenomes</taxon>
        <taxon>ecological metagenomes</taxon>
    </lineage>
</organism>
<feature type="domain" description="DNA binding HTH" evidence="1">
    <location>
        <begin position="1"/>
        <end position="33"/>
    </location>
</feature>
<sequence length="37" mass="3931">IVKALVSAGGNKAKAARLLGISRKTLYQKIKKFGITS</sequence>
<dbReference type="InterPro" id="IPR002197">
    <property type="entry name" value="HTH_Fis"/>
</dbReference>
<comment type="caution">
    <text evidence="2">The sequence shown here is derived from an EMBL/GenBank/DDBJ whole genome shotgun (WGS) entry which is preliminary data.</text>
</comment>
<evidence type="ECO:0000313" key="2">
    <source>
        <dbReference type="EMBL" id="KKL53130.1"/>
    </source>
</evidence>
<feature type="non-terminal residue" evidence="2">
    <location>
        <position position="1"/>
    </location>
</feature>
<dbReference type="SUPFAM" id="SSF46689">
    <property type="entry name" value="Homeodomain-like"/>
    <property type="match status" value="1"/>
</dbReference>
<gene>
    <name evidence="2" type="ORF">LCGC14_2278550</name>
</gene>
<accession>A0A0F9F790</accession>